<gene>
    <name evidence="2" type="ORF">UFOPK3773_01231</name>
</gene>
<keyword evidence="1" id="KW-0812">Transmembrane</keyword>
<dbReference type="AlphaFoldDB" id="A0A6J7JWN9"/>
<reference evidence="2" key="1">
    <citation type="submission" date="2020-05" db="EMBL/GenBank/DDBJ databases">
        <authorList>
            <person name="Chiriac C."/>
            <person name="Salcher M."/>
            <person name="Ghai R."/>
            <person name="Kavagutti S V."/>
        </authorList>
    </citation>
    <scope>NUCLEOTIDE SEQUENCE</scope>
</reference>
<evidence type="ECO:0000256" key="1">
    <source>
        <dbReference type="SAM" id="Phobius"/>
    </source>
</evidence>
<name>A0A6J7JWN9_9ZZZZ</name>
<protein>
    <submittedName>
        <fullName evidence="2">Unannotated protein</fullName>
    </submittedName>
</protein>
<organism evidence="2">
    <name type="scientific">freshwater metagenome</name>
    <dbReference type="NCBI Taxonomy" id="449393"/>
    <lineage>
        <taxon>unclassified sequences</taxon>
        <taxon>metagenomes</taxon>
        <taxon>ecological metagenomes</taxon>
    </lineage>
</organism>
<keyword evidence="1" id="KW-1133">Transmembrane helix</keyword>
<accession>A0A6J7JWN9</accession>
<evidence type="ECO:0000313" key="2">
    <source>
        <dbReference type="EMBL" id="CAB4947766.1"/>
    </source>
</evidence>
<feature type="transmembrane region" description="Helical" evidence="1">
    <location>
        <begin position="20"/>
        <end position="47"/>
    </location>
</feature>
<dbReference type="EMBL" id="CAFBNF010000137">
    <property type="protein sequence ID" value="CAB4947766.1"/>
    <property type="molecule type" value="Genomic_DNA"/>
</dbReference>
<sequence length="61" mass="6526">MARASWVEPRVGMPPDNVTTLFVTVLLVTLIVEIDALVALLTTYASVGSTGENTMPRGPPR</sequence>
<proteinExistence type="predicted"/>
<keyword evidence="1" id="KW-0472">Membrane</keyword>